<dbReference type="SUPFAM" id="SSF110296">
    <property type="entry name" value="Oligoxyloglucan reducing end-specific cellobiohydrolase"/>
    <property type="match status" value="1"/>
</dbReference>
<dbReference type="PANTHER" id="PTHR43739">
    <property type="entry name" value="XYLOGLUCANASE (EUROFUNG)"/>
    <property type="match status" value="1"/>
</dbReference>
<evidence type="ECO:0000313" key="1">
    <source>
        <dbReference type="EMBL" id="RDE51033.1"/>
    </source>
</evidence>
<dbReference type="PANTHER" id="PTHR43739:SF5">
    <property type="entry name" value="EXO-ALPHA-SIALIDASE"/>
    <property type="match status" value="1"/>
</dbReference>
<dbReference type="EMBL" id="QPGA01000012">
    <property type="protein sequence ID" value="RDE51033.1"/>
    <property type="molecule type" value="Genomic_DNA"/>
</dbReference>
<name>A0A369XLP8_9PROT</name>
<dbReference type="InterPro" id="IPR052025">
    <property type="entry name" value="Xyloglucanase_GH74"/>
</dbReference>
<dbReference type="AlphaFoldDB" id="A0A369XLP8"/>
<organism evidence="1 2">
    <name type="scientific">Candidatus Accumulibacter meliphilus</name>
    <dbReference type="NCBI Taxonomy" id="2211374"/>
    <lineage>
        <taxon>Bacteria</taxon>
        <taxon>Pseudomonadati</taxon>
        <taxon>Pseudomonadota</taxon>
        <taxon>Betaproteobacteria</taxon>
        <taxon>Candidatus Accumulibacter</taxon>
    </lineage>
</organism>
<reference evidence="1 2" key="1">
    <citation type="submission" date="2018-05" db="EMBL/GenBank/DDBJ databases">
        <title>Integrated omic analyses show evidence that a Ca. Accumulibacter phosphatis strain performs denitrification under micro-aerobic conditions.</title>
        <authorList>
            <person name="Camejo P.Y."/>
            <person name="Katherine M.D."/>
            <person name="Daniel N.R."/>
        </authorList>
    </citation>
    <scope>NUCLEOTIDE SEQUENCE [LARGE SCALE GENOMIC DNA]</scope>
    <source>
        <strain evidence="1">UW-LDO-IC</strain>
    </source>
</reference>
<dbReference type="GO" id="GO:0010411">
    <property type="term" value="P:xyloglucan metabolic process"/>
    <property type="evidence" value="ECO:0007669"/>
    <property type="project" value="TreeGrafter"/>
</dbReference>
<gene>
    <name evidence="1" type="ORF">DVS81_08380</name>
</gene>
<dbReference type="InterPro" id="IPR015943">
    <property type="entry name" value="WD40/YVTN_repeat-like_dom_sf"/>
</dbReference>
<proteinExistence type="predicted"/>
<dbReference type="Proteomes" id="UP000253831">
    <property type="component" value="Unassembled WGS sequence"/>
</dbReference>
<sequence>MAENTNTQHADHGAAGTAEQGQVLLLVATRKGAWLYHGDAARENWRIDGPHFLGHIISHLVLDPRDGQTLLAAAKTGHLGPTIFRSTDLGRSWSEAKRPPAFAARSEGATAGSALPGRTVDHTFWLTPGNARQPDVWYAGTSPQGLFRSDDGGVSWAPFSCINDDPQYRQWMGSVQDGTPDGPKLHSIIVDPRNADHLYLAMSGGGVHESSDGGESFKPLLDQLDVVGGFDRADPTFHDPHCVRLCPSNPDRLYQQNHCGIYRLDRPSEQWLNIGKSLPAEVGDVGFPMVVHPRNAETAWVFPMDGTSVWPRTSPDGKPAVYATGDGGQSWQRRDAGLPTSQAWWTVKRQAMSADPLQPVGLYFGTTSGELWMSRDEGLHWQCIARHLPEIYAVEAALLA</sequence>
<dbReference type="CDD" id="cd15482">
    <property type="entry name" value="Sialidase_non-viral"/>
    <property type="match status" value="1"/>
</dbReference>
<keyword evidence="1" id="KW-0378">Hydrolase</keyword>
<protein>
    <submittedName>
        <fullName evidence="1">Glycosyl hydrolase</fullName>
    </submittedName>
</protein>
<comment type="caution">
    <text evidence="1">The sequence shown here is derived from an EMBL/GenBank/DDBJ whole genome shotgun (WGS) entry which is preliminary data.</text>
</comment>
<dbReference type="GO" id="GO:0016787">
    <property type="term" value="F:hydrolase activity"/>
    <property type="evidence" value="ECO:0007669"/>
    <property type="project" value="UniProtKB-KW"/>
</dbReference>
<accession>A0A369XLP8</accession>
<dbReference type="Gene3D" id="2.130.10.10">
    <property type="entry name" value="YVTN repeat-like/Quinoprotein amine dehydrogenase"/>
    <property type="match status" value="1"/>
</dbReference>
<evidence type="ECO:0000313" key="2">
    <source>
        <dbReference type="Proteomes" id="UP000253831"/>
    </source>
</evidence>